<dbReference type="InterPro" id="IPR050706">
    <property type="entry name" value="Cyclic-di-GMP_PDE-like"/>
</dbReference>
<dbReference type="SMART" id="SM00052">
    <property type="entry name" value="EAL"/>
    <property type="match status" value="1"/>
</dbReference>
<dbReference type="EMBL" id="PIPL01000001">
    <property type="protein sequence ID" value="RUO26285.1"/>
    <property type="molecule type" value="Genomic_DNA"/>
</dbReference>
<dbReference type="PANTHER" id="PTHR33121">
    <property type="entry name" value="CYCLIC DI-GMP PHOSPHODIESTERASE PDEF"/>
    <property type="match status" value="1"/>
</dbReference>
<reference evidence="2 3" key="1">
    <citation type="journal article" date="2011" name="Front. Microbiol.">
        <title>Genomic signatures of strain selection and enhancement in Bacillus atrophaeus var. globigii, a historical biowarfare simulant.</title>
        <authorList>
            <person name="Gibbons H.S."/>
            <person name="Broomall S.M."/>
            <person name="McNew L.A."/>
            <person name="Daligault H."/>
            <person name="Chapman C."/>
            <person name="Bruce D."/>
            <person name="Karavis M."/>
            <person name="Krepps M."/>
            <person name="McGregor P.A."/>
            <person name="Hong C."/>
            <person name="Park K.H."/>
            <person name="Akmal A."/>
            <person name="Feldman A."/>
            <person name="Lin J.S."/>
            <person name="Chang W.E."/>
            <person name="Higgs B.W."/>
            <person name="Demirev P."/>
            <person name="Lindquist J."/>
            <person name="Liem A."/>
            <person name="Fochler E."/>
            <person name="Read T.D."/>
            <person name="Tapia R."/>
            <person name="Johnson S."/>
            <person name="Bishop-Lilly K.A."/>
            <person name="Detter C."/>
            <person name="Han C."/>
            <person name="Sozhamannan S."/>
            <person name="Rosenzweig C.N."/>
            <person name="Skowronski E.W."/>
        </authorList>
    </citation>
    <scope>NUCLEOTIDE SEQUENCE [LARGE SCALE GENOMIC DNA]</scope>
    <source>
        <strain evidence="2 3">MLST1</strain>
    </source>
</reference>
<feature type="domain" description="EAL" evidence="1">
    <location>
        <begin position="35"/>
        <end position="294"/>
    </location>
</feature>
<dbReference type="AlphaFoldDB" id="A0A432W895"/>
<organism evidence="2 3">
    <name type="scientific">Aliidiomarina minuta</name>
    <dbReference type="NCBI Taxonomy" id="880057"/>
    <lineage>
        <taxon>Bacteria</taxon>
        <taxon>Pseudomonadati</taxon>
        <taxon>Pseudomonadota</taxon>
        <taxon>Gammaproteobacteria</taxon>
        <taxon>Alteromonadales</taxon>
        <taxon>Idiomarinaceae</taxon>
        <taxon>Aliidiomarina</taxon>
    </lineage>
</organism>
<evidence type="ECO:0000313" key="3">
    <source>
        <dbReference type="Proteomes" id="UP000288293"/>
    </source>
</evidence>
<protein>
    <recommendedName>
        <fullName evidence="1">EAL domain-containing protein</fullName>
    </recommendedName>
</protein>
<dbReference type="PROSITE" id="PS50883">
    <property type="entry name" value="EAL"/>
    <property type="match status" value="1"/>
</dbReference>
<dbReference type="Pfam" id="PF00563">
    <property type="entry name" value="EAL"/>
    <property type="match status" value="1"/>
</dbReference>
<dbReference type="GO" id="GO:0071111">
    <property type="term" value="F:cyclic-guanylate-specific phosphodiesterase activity"/>
    <property type="evidence" value="ECO:0007669"/>
    <property type="project" value="InterPro"/>
</dbReference>
<comment type="caution">
    <text evidence="2">The sequence shown here is derived from an EMBL/GenBank/DDBJ whole genome shotgun (WGS) entry which is preliminary data.</text>
</comment>
<dbReference type="PANTHER" id="PTHR33121:SF79">
    <property type="entry name" value="CYCLIC DI-GMP PHOSPHODIESTERASE PDED-RELATED"/>
    <property type="match status" value="1"/>
</dbReference>
<proteinExistence type="predicted"/>
<dbReference type="InterPro" id="IPR035919">
    <property type="entry name" value="EAL_sf"/>
</dbReference>
<gene>
    <name evidence="2" type="ORF">CWE09_06100</name>
</gene>
<evidence type="ECO:0000313" key="2">
    <source>
        <dbReference type="EMBL" id="RUO26285.1"/>
    </source>
</evidence>
<dbReference type="SUPFAM" id="SSF141868">
    <property type="entry name" value="EAL domain-like"/>
    <property type="match status" value="1"/>
</dbReference>
<keyword evidence="3" id="KW-1185">Reference proteome</keyword>
<evidence type="ECO:0000259" key="1">
    <source>
        <dbReference type="PROSITE" id="PS50883"/>
    </source>
</evidence>
<dbReference type="Proteomes" id="UP000288293">
    <property type="component" value="Unassembled WGS sequence"/>
</dbReference>
<dbReference type="InterPro" id="IPR001633">
    <property type="entry name" value="EAL_dom"/>
</dbReference>
<dbReference type="Gene3D" id="3.20.20.450">
    <property type="entry name" value="EAL domain"/>
    <property type="match status" value="1"/>
</dbReference>
<accession>A0A432W895</accession>
<dbReference type="CDD" id="cd01948">
    <property type="entry name" value="EAL"/>
    <property type="match status" value="1"/>
</dbReference>
<sequence>MSLIRDDCSIASPRSYIETRNSNRLISKDKQVKVAQQEQADIYELVSDNKLSLNYQPVINFREHQVYCIEALLNWKMLCCQAGDTEKFISDIEQDAALSLRLDTYVLKTAMRDLGFLSSTYGYRGSVSVNISPASLENKEFLTSIRELLLPSASWVPLDPSRLVLEITERVPWSQPERILESIAELTRLGVRIAVDDFITGYANFGVLLNEDVTIVKIDKGITERLLTDKSVQTFAAQFKELANHLNKTVIVEGIEECEQAMWLNEHGYQFFQGYFFAVPTDIQGIARYLKTQSVYRSGCA</sequence>
<name>A0A432W895_9GAMM</name>